<dbReference type="NCBIfam" id="TIGR00125">
    <property type="entry name" value="cyt_tran_rel"/>
    <property type="match status" value="1"/>
</dbReference>
<dbReference type="Gene3D" id="3.40.50.620">
    <property type="entry name" value="HUPs"/>
    <property type="match status" value="1"/>
</dbReference>
<dbReference type="PANTHER" id="PTHR43793">
    <property type="entry name" value="FAD SYNTHASE"/>
    <property type="match status" value="1"/>
</dbReference>
<dbReference type="EMBL" id="MFJV01000001">
    <property type="protein sequence ID" value="OGG24235.1"/>
    <property type="molecule type" value="Genomic_DNA"/>
</dbReference>
<dbReference type="GO" id="GO:0016779">
    <property type="term" value="F:nucleotidyltransferase activity"/>
    <property type="evidence" value="ECO:0007669"/>
    <property type="project" value="UniProtKB-KW"/>
</dbReference>
<protein>
    <recommendedName>
        <fullName evidence="3">Cytidyltransferase-like domain-containing protein</fullName>
    </recommendedName>
</protein>
<keyword evidence="2" id="KW-0548">Nucleotidyltransferase</keyword>
<dbReference type="AlphaFoldDB" id="A0A1F6AHR0"/>
<dbReference type="STRING" id="1798392.A3A79_03545"/>
<keyword evidence="1" id="KW-0808">Transferase</keyword>
<name>A0A1F6AHR0_9BACT</name>
<evidence type="ECO:0000313" key="5">
    <source>
        <dbReference type="Proteomes" id="UP000178759"/>
    </source>
</evidence>
<evidence type="ECO:0000313" key="4">
    <source>
        <dbReference type="EMBL" id="OGG24235.1"/>
    </source>
</evidence>
<accession>A0A1F6AHR0</accession>
<dbReference type="Proteomes" id="UP000178759">
    <property type="component" value="Unassembled WGS sequence"/>
</dbReference>
<dbReference type="InterPro" id="IPR004821">
    <property type="entry name" value="Cyt_trans-like"/>
</dbReference>
<gene>
    <name evidence="4" type="ORF">A3A79_03545</name>
</gene>
<dbReference type="Pfam" id="PF01467">
    <property type="entry name" value="CTP_transf_like"/>
    <property type="match status" value="1"/>
</dbReference>
<reference evidence="4 5" key="1">
    <citation type="journal article" date="2016" name="Nat. Commun.">
        <title>Thousands of microbial genomes shed light on interconnected biogeochemical processes in an aquifer system.</title>
        <authorList>
            <person name="Anantharaman K."/>
            <person name="Brown C.T."/>
            <person name="Hug L.A."/>
            <person name="Sharon I."/>
            <person name="Castelle C.J."/>
            <person name="Probst A.J."/>
            <person name="Thomas B.C."/>
            <person name="Singh A."/>
            <person name="Wilkins M.J."/>
            <person name="Karaoz U."/>
            <person name="Brodie E.L."/>
            <person name="Williams K.H."/>
            <person name="Hubbard S.S."/>
            <person name="Banfield J.F."/>
        </authorList>
    </citation>
    <scope>NUCLEOTIDE SEQUENCE [LARGE SCALE GENOMIC DNA]</scope>
</reference>
<evidence type="ECO:0000256" key="2">
    <source>
        <dbReference type="ARBA" id="ARBA00022695"/>
    </source>
</evidence>
<evidence type="ECO:0000256" key="1">
    <source>
        <dbReference type="ARBA" id="ARBA00022679"/>
    </source>
</evidence>
<sequence length="138" mass="15390">MKKVLVGGCFDFIHYGHIVFLREAKKLGDHLIVLLESDENVRKTKGEARPIHSQSQRKEMLESLSIINEVIALPPMHSDQEYFAVVDKIKPSIIAVTQGDPIIEKKKQQAQSIGAELITIPKVHTPSTSQLAKLLGLE</sequence>
<proteinExistence type="predicted"/>
<feature type="domain" description="Cytidyltransferase-like" evidence="3">
    <location>
        <begin position="5"/>
        <end position="101"/>
    </location>
</feature>
<dbReference type="PANTHER" id="PTHR43793:SF1">
    <property type="entry name" value="FAD SYNTHASE"/>
    <property type="match status" value="1"/>
</dbReference>
<organism evidence="4 5">
    <name type="scientific">Candidatus Gottesmanbacteria bacterium RIFCSPLOWO2_01_FULL_43_11b</name>
    <dbReference type="NCBI Taxonomy" id="1798392"/>
    <lineage>
        <taxon>Bacteria</taxon>
        <taxon>Candidatus Gottesmaniibacteriota</taxon>
    </lineage>
</organism>
<dbReference type="InterPro" id="IPR014729">
    <property type="entry name" value="Rossmann-like_a/b/a_fold"/>
</dbReference>
<dbReference type="SUPFAM" id="SSF52374">
    <property type="entry name" value="Nucleotidylyl transferase"/>
    <property type="match status" value="1"/>
</dbReference>
<comment type="caution">
    <text evidence="4">The sequence shown here is derived from an EMBL/GenBank/DDBJ whole genome shotgun (WGS) entry which is preliminary data.</text>
</comment>
<evidence type="ECO:0000259" key="3">
    <source>
        <dbReference type="Pfam" id="PF01467"/>
    </source>
</evidence>
<dbReference type="InterPro" id="IPR050385">
    <property type="entry name" value="Archaeal_FAD_synthase"/>
</dbReference>